<name>A0ABV9Y4P3_9PSEU</name>
<evidence type="ECO:0000256" key="3">
    <source>
        <dbReference type="ARBA" id="ARBA00013192"/>
    </source>
</evidence>
<evidence type="ECO:0000256" key="2">
    <source>
        <dbReference type="ARBA" id="ARBA00009637"/>
    </source>
</evidence>
<dbReference type="RefSeq" id="WP_344043778.1">
    <property type="nucleotide sequence ID" value="NZ_BAAAKE010000051.1"/>
</dbReference>
<sequence>MIVRAKAGVTGVDWGNGLSYRLLVEKDNMGFTVAHTVVKAGSKSPLHYRNHLEACYCISGRGQVIDAAGTAHDIEPGVMYALDRHDQHFLIAHPEEDLELISVFNPPLRGDERHNFDADEFSHY</sequence>
<dbReference type="NCBIfam" id="NF009806">
    <property type="entry name" value="PRK13290.1"/>
    <property type="match status" value="1"/>
</dbReference>
<protein>
    <recommendedName>
        <fullName evidence="4">L-ectoine synthase</fullName>
        <ecNumber evidence="3">4.2.1.108</ecNumber>
    </recommendedName>
    <alternativeName>
        <fullName evidence="6">N-acetyldiaminobutyrate dehydratase</fullName>
    </alternativeName>
</protein>
<proteinExistence type="inferred from homology"/>
<evidence type="ECO:0000256" key="7">
    <source>
        <dbReference type="ARBA" id="ARBA00048714"/>
    </source>
</evidence>
<comment type="pathway">
    <text evidence="1">Amine and polyamine biosynthesis; ectoine biosynthesis; L-ectoine from L-aspartate 4-semialdehyde: step 3/3.</text>
</comment>
<evidence type="ECO:0000256" key="5">
    <source>
        <dbReference type="ARBA" id="ARBA00023239"/>
    </source>
</evidence>
<keyword evidence="9" id="KW-1185">Reference proteome</keyword>
<evidence type="ECO:0000313" key="9">
    <source>
        <dbReference type="Proteomes" id="UP001595833"/>
    </source>
</evidence>
<dbReference type="PANTHER" id="PTHR39289:SF1">
    <property type="entry name" value="L-ECTOINE SYNTHASE"/>
    <property type="match status" value="1"/>
</dbReference>
<gene>
    <name evidence="8" type="ORF">ACFPFM_22570</name>
</gene>
<organism evidence="8 9">
    <name type="scientific">Saccharothrix xinjiangensis</name>
    <dbReference type="NCBI Taxonomy" id="204798"/>
    <lineage>
        <taxon>Bacteria</taxon>
        <taxon>Bacillati</taxon>
        <taxon>Actinomycetota</taxon>
        <taxon>Actinomycetes</taxon>
        <taxon>Pseudonocardiales</taxon>
        <taxon>Pseudonocardiaceae</taxon>
        <taxon>Saccharothrix</taxon>
    </lineage>
</organism>
<evidence type="ECO:0000256" key="6">
    <source>
        <dbReference type="ARBA" id="ARBA00033271"/>
    </source>
</evidence>
<dbReference type="EC" id="4.2.1.108" evidence="3"/>
<evidence type="ECO:0000256" key="4">
    <source>
        <dbReference type="ARBA" id="ARBA00019707"/>
    </source>
</evidence>
<dbReference type="SUPFAM" id="SSF51182">
    <property type="entry name" value="RmlC-like cupins"/>
    <property type="match status" value="1"/>
</dbReference>
<dbReference type="CDD" id="cd06978">
    <property type="entry name" value="cupin_EctC"/>
    <property type="match status" value="1"/>
</dbReference>
<evidence type="ECO:0000256" key="1">
    <source>
        <dbReference type="ARBA" id="ARBA00005181"/>
    </source>
</evidence>
<evidence type="ECO:0000313" key="8">
    <source>
        <dbReference type="EMBL" id="MFC5056523.1"/>
    </source>
</evidence>
<comment type="similarity">
    <text evidence="2">Belongs to the ectoine synthase family.</text>
</comment>
<dbReference type="Proteomes" id="UP001595833">
    <property type="component" value="Unassembled WGS sequence"/>
</dbReference>
<dbReference type="InterPro" id="IPR011051">
    <property type="entry name" value="RmlC_Cupin_sf"/>
</dbReference>
<reference evidence="9" key="1">
    <citation type="journal article" date="2019" name="Int. J. Syst. Evol. Microbiol.">
        <title>The Global Catalogue of Microorganisms (GCM) 10K type strain sequencing project: providing services to taxonomists for standard genome sequencing and annotation.</title>
        <authorList>
            <consortium name="The Broad Institute Genomics Platform"/>
            <consortium name="The Broad Institute Genome Sequencing Center for Infectious Disease"/>
            <person name="Wu L."/>
            <person name="Ma J."/>
        </authorList>
    </citation>
    <scope>NUCLEOTIDE SEQUENCE [LARGE SCALE GENOMIC DNA]</scope>
    <source>
        <strain evidence="9">KCTC 12848</strain>
    </source>
</reference>
<comment type="caution">
    <text evidence="8">The sequence shown here is derived from an EMBL/GenBank/DDBJ whole genome shotgun (WGS) entry which is preliminary data.</text>
</comment>
<dbReference type="InterPro" id="IPR010462">
    <property type="entry name" value="Ectoine_synth"/>
</dbReference>
<dbReference type="Gene3D" id="2.60.120.10">
    <property type="entry name" value="Jelly Rolls"/>
    <property type="match status" value="1"/>
</dbReference>
<dbReference type="Pfam" id="PF06339">
    <property type="entry name" value="Ectoine_synth"/>
    <property type="match status" value="1"/>
</dbReference>
<keyword evidence="5" id="KW-0456">Lyase</keyword>
<dbReference type="PANTHER" id="PTHR39289">
    <property type="match status" value="1"/>
</dbReference>
<dbReference type="InterPro" id="IPR014710">
    <property type="entry name" value="RmlC-like_jellyroll"/>
</dbReference>
<comment type="catalytic activity">
    <reaction evidence="7">
        <text>(2S)-4-acetamido-2-aminobutanoate = L-ectoine + H2O</text>
        <dbReference type="Rhea" id="RHEA:17281"/>
        <dbReference type="ChEBI" id="CHEBI:15377"/>
        <dbReference type="ChEBI" id="CHEBI:58515"/>
        <dbReference type="ChEBI" id="CHEBI:58929"/>
        <dbReference type="EC" id="4.2.1.108"/>
    </reaction>
</comment>
<dbReference type="EMBL" id="JBHSJB010000022">
    <property type="protein sequence ID" value="MFC5056523.1"/>
    <property type="molecule type" value="Genomic_DNA"/>
</dbReference>
<accession>A0ABV9Y4P3</accession>